<reference evidence="1" key="1">
    <citation type="submission" date="2020-03" db="EMBL/GenBank/DDBJ databases">
        <title>The deep terrestrial virosphere.</title>
        <authorList>
            <person name="Holmfeldt K."/>
            <person name="Nilsson E."/>
            <person name="Simone D."/>
            <person name="Lopez-Fernandez M."/>
            <person name="Wu X."/>
            <person name="de Brujin I."/>
            <person name="Lundin D."/>
            <person name="Andersson A."/>
            <person name="Bertilsson S."/>
            <person name="Dopson M."/>
        </authorList>
    </citation>
    <scope>NUCLEOTIDE SEQUENCE</scope>
    <source>
        <strain evidence="1">TM448B02595</strain>
    </source>
</reference>
<evidence type="ECO:0000313" key="1">
    <source>
        <dbReference type="EMBL" id="QJI01519.1"/>
    </source>
</evidence>
<sequence>MYQLLLSVQKPDINDHKATPEYDNIVDIWAGLATENKDIRQIAQGCMLLPLNKGLKYVVAALSPMKDLTYTYAILTEDIQWHEGTNVFALT</sequence>
<dbReference type="AlphaFoldDB" id="A0A6M3XUC5"/>
<protein>
    <submittedName>
        <fullName evidence="1">Uncharacterized protein</fullName>
    </submittedName>
</protein>
<gene>
    <name evidence="1" type="ORF">TM448B02595_0012</name>
</gene>
<accession>A0A6M3XUC5</accession>
<dbReference type="EMBL" id="MT144929">
    <property type="protein sequence ID" value="QJI01519.1"/>
    <property type="molecule type" value="Genomic_DNA"/>
</dbReference>
<proteinExistence type="predicted"/>
<organism evidence="1">
    <name type="scientific">viral metagenome</name>
    <dbReference type="NCBI Taxonomy" id="1070528"/>
    <lineage>
        <taxon>unclassified sequences</taxon>
        <taxon>metagenomes</taxon>
        <taxon>organismal metagenomes</taxon>
    </lineage>
</organism>
<name>A0A6M3XUC5_9ZZZZ</name>